<feature type="compositionally biased region" description="Pro residues" evidence="6">
    <location>
        <begin position="203"/>
        <end position="217"/>
    </location>
</feature>
<dbReference type="Pfam" id="PF00632">
    <property type="entry name" value="HECT"/>
    <property type="match status" value="1"/>
</dbReference>
<organism evidence="8 9">
    <name type="scientific">Carpinus fangiana</name>
    <dbReference type="NCBI Taxonomy" id="176857"/>
    <lineage>
        <taxon>Eukaryota</taxon>
        <taxon>Viridiplantae</taxon>
        <taxon>Streptophyta</taxon>
        <taxon>Embryophyta</taxon>
        <taxon>Tracheophyta</taxon>
        <taxon>Spermatophyta</taxon>
        <taxon>Magnoliopsida</taxon>
        <taxon>eudicotyledons</taxon>
        <taxon>Gunneridae</taxon>
        <taxon>Pentapetalae</taxon>
        <taxon>rosids</taxon>
        <taxon>fabids</taxon>
        <taxon>Fagales</taxon>
        <taxon>Betulaceae</taxon>
        <taxon>Carpinus</taxon>
    </lineage>
</organism>
<sequence length="1384" mass="153076">MEYRCPTCLMINDLKPQSSQRLRPNLPLGATNTRTAHPPSNVARADGVYTFHPVPFANTKLCKVLPITLERTQALIDQCTISFLQARLAIRQATRNVPSKGLPRDEHAQNFSRPIALFGPGNTTLSPKSEESRQLSRTTLSRDVLQLPIENEGILGSEHGEHQPNPAQSCSTNEKSPSRTRSVVRKPLPTPADESLPAKPTRRPPIPPMHPQRPPYAFPTSGDHQASVLSADPPAFDESLNLSPQSRSRPIQTNDSSHSNKSLFRTLEDYLVSSFGTYQCLNQSFLKHNRRPRTVTRSANHIDRARTHSPAKLPPSSKSPLSDIDPKMLLIGDIAENGLWWTGKHDRTAVEGRKQTKDEHPDRVTSIVSHRSPYISWIDVNKWYNMVTDVGRDWRILLKRHNEEEHIDITCIPTDEEASVIDAAMAEARSHVQRVLLRTTDALLKRPGGPLKEASDLRFLLILLANPVLFPSTDGISQSQSLKVPLGALQGGVDPRPGRTPAHHSSTDVREQSHAYAILKRILGLLSNTSPECQRDLTSWFSRYDEVHFRSLVELIESFVTHRLRRQSSRKRSRSQNITGGLIPHLSGSSENASAELHAALGLGSKGKAPKDSSDEPPAYSDDWQTRAAARVMALLFAANKNFHGERTQSTLAADAAFSRPGSMSRYHIKNHGQLLSTSDFYNTMVDYCNVVEDFDTWEGSPSKFTFCQYPFFLSVGSKIRIMEHDARRQMEIKAREALFKSLLRNAAVQQYMLLKVRRECLVEDSLKGISEVVAQGQEEIKKGLKVQFANEEGVDAGGLRKEWFLLLVREIFDPLHAMFLYDEDSHLCYFNAHSFETSDQYFLVGALLGLAIYNSTILDVALPPFTFKKLLLSGGAVNTKQSTLAKGRLHYSLEDLAEWRPRLAKGLRDLLEFEGDVQETFCRDFVIEVARYGETEQVELCAGGAQRAVTKENRQEFVDLYVRYLLETQVTRQFEPFKRGFFTVCGGNALSLFQPEEIDLVVRGSEEALDVPSLKAVAVYENWQALAPGCKEPSEEIATVRWFWEAFGAASAGLQRKLLGFVTGSDRIPAVGATKLVIRVAYGGADSRRLPVARTCFNQLLLHAYGSRQELEGKLWTASALIIQHFASPTATGQRCAIHTCRLPPLTISSSDGPYSAPRPDSLIEHAHRTDATRATRIAQLLIDDIAEDHTAPSRHPPRDFGMQPDQHLPPIDPGDMNSMSTSEMSASLLPPSASPVASTDSSLSAGLREHLLAAQAGLAGHRIDAAHGSHPGSPHDHLRHLDSSSPQAHHIGPPGTIDPAISGSGYGMAHVDHASMLDDELGPDGKRGSKRELSTSKRAAQNRAAQSTASIPPTQRRLHQEARGGEPPHEGGHGRFLLGPAG</sequence>
<feature type="region of interest" description="Disordered" evidence="6">
    <location>
        <begin position="487"/>
        <end position="511"/>
    </location>
</feature>
<dbReference type="PANTHER" id="PTHR45700:SF8">
    <property type="entry name" value="HECT-TYPE E3 UBIQUITIN TRANSFERASE"/>
    <property type="match status" value="1"/>
</dbReference>
<name>A0A5N6KR14_9ROSI</name>
<dbReference type="EMBL" id="VIBQ01000010">
    <property type="protein sequence ID" value="KAB8338893.1"/>
    <property type="molecule type" value="Genomic_DNA"/>
</dbReference>
<feature type="active site" description="Glycyl thioester intermediate" evidence="5">
    <location>
        <position position="1097"/>
    </location>
</feature>
<evidence type="ECO:0000256" key="6">
    <source>
        <dbReference type="SAM" id="MobiDB-lite"/>
    </source>
</evidence>
<dbReference type="InterPro" id="IPR000569">
    <property type="entry name" value="HECT_dom"/>
</dbReference>
<dbReference type="Gene3D" id="3.30.2410.10">
    <property type="entry name" value="Hect, E3 ligase catalytic domain"/>
    <property type="match status" value="1"/>
</dbReference>
<evidence type="ECO:0000256" key="2">
    <source>
        <dbReference type="ARBA" id="ARBA00012485"/>
    </source>
</evidence>
<keyword evidence="4 5" id="KW-0833">Ubl conjugation pathway</keyword>
<feature type="region of interest" description="Disordered" evidence="6">
    <location>
        <begin position="99"/>
        <end position="259"/>
    </location>
</feature>
<dbReference type="SMART" id="SM00119">
    <property type="entry name" value="HECTc"/>
    <property type="match status" value="1"/>
</dbReference>
<comment type="catalytic activity">
    <reaction evidence="1">
        <text>S-ubiquitinyl-[E2 ubiquitin-conjugating enzyme]-L-cysteine + [acceptor protein]-L-lysine = [E2 ubiquitin-conjugating enzyme]-L-cysteine + N(6)-ubiquitinyl-[acceptor protein]-L-lysine.</text>
        <dbReference type="EC" id="2.3.2.26"/>
    </reaction>
</comment>
<dbReference type="SUPFAM" id="SSF56204">
    <property type="entry name" value="Hect, E3 ligase catalytic domain"/>
    <property type="match status" value="1"/>
</dbReference>
<feature type="compositionally biased region" description="Low complexity" evidence="6">
    <location>
        <begin position="310"/>
        <end position="320"/>
    </location>
</feature>
<evidence type="ECO:0000313" key="8">
    <source>
        <dbReference type="EMBL" id="KAB8338893.1"/>
    </source>
</evidence>
<feature type="compositionally biased region" description="Polar residues" evidence="6">
    <location>
        <begin position="1338"/>
        <end position="1355"/>
    </location>
</feature>
<dbReference type="GO" id="GO:0000209">
    <property type="term" value="P:protein polyubiquitination"/>
    <property type="evidence" value="ECO:0007669"/>
    <property type="project" value="InterPro"/>
</dbReference>
<proteinExistence type="predicted"/>
<evidence type="ECO:0000259" key="7">
    <source>
        <dbReference type="PROSITE" id="PS50237"/>
    </source>
</evidence>
<dbReference type="CDD" id="cd00078">
    <property type="entry name" value="HECTc"/>
    <property type="match status" value="1"/>
</dbReference>
<feature type="compositionally biased region" description="Polar residues" evidence="6">
    <location>
        <begin position="240"/>
        <end position="259"/>
    </location>
</feature>
<evidence type="ECO:0000256" key="1">
    <source>
        <dbReference type="ARBA" id="ARBA00000885"/>
    </source>
</evidence>
<dbReference type="OrthoDB" id="8068875at2759"/>
<dbReference type="PANTHER" id="PTHR45700">
    <property type="entry name" value="UBIQUITIN-PROTEIN LIGASE E3C"/>
    <property type="match status" value="1"/>
</dbReference>
<comment type="caution">
    <text evidence="8">The sequence shown here is derived from an EMBL/GenBank/DDBJ whole genome shotgun (WGS) entry which is preliminary data.</text>
</comment>
<feature type="region of interest" description="Disordered" evidence="6">
    <location>
        <begin position="294"/>
        <end position="320"/>
    </location>
</feature>
<dbReference type="EC" id="2.3.2.26" evidence="2"/>
<dbReference type="FunFam" id="3.30.2160.10:FF:000004">
    <property type="entry name" value="probable E3 ubiquitin-protein ligase HERC4 isoform X1"/>
    <property type="match status" value="1"/>
</dbReference>
<accession>A0A5N6KR14</accession>
<feature type="compositionally biased region" description="Polar residues" evidence="6">
    <location>
        <begin position="165"/>
        <end position="181"/>
    </location>
</feature>
<feature type="compositionally biased region" description="Basic and acidic residues" evidence="6">
    <location>
        <begin position="1360"/>
        <end position="1375"/>
    </location>
</feature>
<gene>
    <name evidence="8" type="ORF">FH972_021835</name>
</gene>
<dbReference type="Gene3D" id="3.30.2160.10">
    <property type="entry name" value="Hect, E3 ligase catalytic domain"/>
    <property type="match status" value="1"/>
</dbReference>
<dbReference type="Gene3D" id="3.90.1750.10">
    <property type="entry name" value="Hect, E3 ligase catalytic domains"/>
    <property type="match status" value="1"/>
</dbReference>
<dbReference type="PROSITE" id="PS50237">
    <property type="entry name" value="HECT"/>
    <property type="match status" value="1"/>
</dbReference>
<dbReference type="Proteomes" id="UP000327013">
    <property type="component" value="Unassembled WGS sequence"/>
</dbReference>
<feature type="compositionally biased region" description="Basic and acidic residues" evidence="6">
    <location>
        <begin position="1325"/>
        <end position="1337"/>
    </location>
</feature>
<dbReference type="InterPro" id="IPR035983">
    <property type="entry name" value="Hect_E3_ubiquitin_ligase"/>
</dbReference>
<feature type="domain" description="HECT" evidence="7">
    <location>
        <begin position="777"/>
        <end position="1130"/>
    </location>
</feature>
<evidence type="ECO:0000256" key="4">
    <source>
        <dbReference type="ARBA" id="ARBA00022786"/>
    </source>
</evidence>
<evidence type="ECO:0000256" key="5">
    <source>
        <dbReference type="PROSITE-ProRule" id="PRU00104"/>
    </source>
</evidence>
<dbReference type="InterPro" id="IPR044611">
    <property type="entry name" value="E3A/B/C-like"/>
</dbReference>
<keyword evidence="9" id="KW-1185">Reference proteome</keyword>
<evidence type="ECO:0000256" key="3">
    <source>
        <dbReference type="ARBA" id="ARBA00022679"/>
    </source>
</evidence>
<feature type="region of interest" description="Disordered" evidence="6">
    <location>
        <begin position="1266"/>
        <end position="1384"/>
    </location>
</feature>
<reference evidence="8 9" key="1">
    <citation type="submission" date="2019-06" db="EMBL/GenBank/DDBJ databases">
        <title>A chromosomal-level reference genome of Carpinus fangiana (Coryloideae, Betulaceae).</title>
        <authorList>
            <person name="Yang X."/>
            <person name="Wang Z."/>
            <person name="Zhang L."/>
            <person name="Hao G."/>
            <person name="Liu J."/>
            <person name="Yang Y."/>
        </authorList>
    </citation>
    <scope>NUCLEOTIDE SEQUENCE [LARGE SCALE GENOMIC DNA]</scope>
    <source>
        <strain evidence="8">Cfa_2016G</strain>
        <tissue evidence="8">Leaf</tissue>
    </source>
</reference>
<feature type="region of interest" description="Disordered" evidence="6">
    <location>
        <begin position="566"/>
        <end position="589"/>
    </location>
</feature>
<dbReference type="GO" id="GO:0061630">
    <property type="term" value="F:ubiquitin protein ligase activity"/>
    <property type="evidence" value="ECO:0007669"/>
    <property type="project" value="UniProtKB-EC"/>
</dbReference>
<feature type="region of interest" description="Disordered" evidence="6">
    <location>
        <begin position="1191"/>
        <end position="1243"/>
    </location>
</feature>
<feature type="compositionally biased region" description="Low complexity" evidence="6">
    <location>
        <begin position="1227"/>
        <end position="1240"/>
    </location>
</feature>
<protein>
    <recommendedName>
        <fullName evidence="2">HECT-type E3 ubiquitin transferase</fullName>
        <ecNumber evidence="2">2.3.2.26</ecNumber>
    </recommendedName>
</protein>
<keyword evidence="3" id="KW-0808">Transferase</keyword>
<evidence type="ECO:0000313" key="9">
    <source>
        <dbReference type="Proteomes" id="UP000327013"/>
    </source>
</evidence>
<feature type="compositionally biased region" description="Basic and acidic residues" evidence="6">
    <location>
        <begin position="1266"/>
        <end position="1284"/>
    </location>
</feature>